<evidence type="ECO:0000313" key="1">
    <source>
        <dbReference type="EMBL" id="KAK0154900.1"/>
    </source>
</evidence>
<dbReference type="AlphaFoldDB" id="A0AA47NAG1"/>
<comment type="caution">
    <text evidence="1">The sequence shown here is derived from an EMBL/GenBank/DDBJ whole genome shotgun (WGS) entry which is preliminary data.</text>
</comment>
<organism evidence="1 2">
    <name type="scientific">Merluccius polli</name>
    <name type="common">Benguela hake</name>
    <name type="synonym">Merluccius cadenati</name>
    <dbReference type="NCBI Taxonomy" id="89951"/>
    <lineage>
        <taxon>Eukaryota</taxon>
        <taxon>Metazoa</taxon>
        <taxon>Chordata</taxon>
        <taxon>Craniata</taxon>
        <taxon>Vertebrata</taxon>
        <taxon>Euteleostomi</taxon>
        <taxon>Actinopterygii</taxon>
        <taxon>Neopterygii</taxon>
        <taxon>Teleostei</taxon>
        <taxon>Neoteleostei</taxon>
        <taxon>Acanthomorphata</taxon>
        <taxon>Zeiogadaria</taxon>
        <taxon>Gadariae</taxon>
        <taxon>Gadiformes</taxon>
        <taxon>Gadoidei</taxon>
        <taxon>Merlucciidae</taxon>
        <taxon>Merluccius</taxon>
    </lineage>
</organism>
<keyword evidence="2" id="KW-1185">Reference proteome</keyword>
<dbReference type="Proteomes" id="UP001174136">
    <property type="component" value="Unassembled WGS sequence"/>
</dbReference>
<dbReference type="EMBL" id="JAOPHQ010000322">
    <property type="protein sequence ID" value="KAK0154900.1"/>
    <property type="molecule type" value="Genomic_DNA"/>
</dbReference>
<sequence>MDSVTSPEGTGVSEGEVSSNVGFGRGWFLKDEAQTPKVGGLRTPRFCSTRIQVPPCELQSPQTASHVELSILISELASQIGQSIAAQLQGDKRDSGFMSPGVYKPEQTPTELNLSGVKLVMQSDVKEPPVFRGDNSDKCSVREWVEMVEMYFVKRNIPAHQQSQDILARLMGKARDVVKVTLHHNPSLDKTPELIFDLLKQHFGELTYSSMPMADFYNTRPLQYEGVM</sequence>
<evidence type="ECO:0000313" key="2">
    <source>
        <dbReference type="Proteomes" id="UP001174136"/>
    </source>
</evidence>
<proteinExistence type="predicted"/>
<protein>
    <submittedName>
        <fullName evidence="1">Uncharacterized protein</fullName>
    </submittedName>
</protein>
<accession>A0AA47NAG1</accession>
<gene>
    <name evidence="1" type="ORF">N1851_002792</name>
</gene>
<name>A0AA47NAG1_MERPO</name>
<reference evidence="1" key="1">
    <citation type="journal article" date="2023" name="Front. Mar. Sci.">
        <title>A new Merluccius polli reference genome to investigate the effects of global change in West African waters.</title>
        <authorList>
            <person name="Mateo J.L."/>
            <person name="Blanco-Fernandez C."/>
            <person name="Garcia-Vazquez E."/>
            <person name="Machado-Schiaffino G."/>
        </authorList>
    </citation>
    <scope>NUCLEOTIDE SEQUENCE</scope>
    <source>
        <strain evidence="1">C29</strain>
        <tissue evidence="1">Fin</tissue>
    </source>
</reference>